<feature type="compositionally biased region" description="Low complexity" evidence="1">
    <location>
        <begin position="47"/>
        <end position="57"/>
    </location>
</feature>
<dbReference type="AlphaFoldDB" id="A0AAW9SBG5"/>
<gene>
    <name evidence="2" type="ORF">ABFB10_02895</name>
</gene>
<evidence type="ECO:0000313" key="2">
    <source>
        <dbReference type="EMBL" id="MEN9060142.1"/>
    </source>
</evidence>
<evidence type="ECO:0008006" key="4">
    <source>
        <dbReference type="Google" id="ProtNLM"/>
    </source>
</evidence>
<sequence>MSQQELDVKILAVDDSPISRDLLPVLFSSSGFPPFMSLKAEPPPWRSSATATSSSTA</sequence>
<evidence type="ECO:0000313" key="3">
    <source>
        <dbReference type="Proteomes" id="UP001428774"/>
    </source>
</evidence>
<organism evidence="2 3">
    <name type="scientific">Ponticoccus litoralis</name>
    <dbReference type="NCBI Taxonomy" id="422297"/>
    <lineage>
        <taxon>Bacteria</taxon>
        <taxon>Pseudomonadati</taxon>
        <taxon>Pseudomonadota</taxon>
        <taxon>Alphaproteobacteria</taxon>
        <taxon>Rhodobacterales</taxon>
        <taxon>Roseobacteraceae</taxon>
        <taxon>Ponticoccus</taxon>
    </lineage>
</organism>
<dbReference type="EMBL" id="JBDNCH010000002">
    <property type="protein sequence ID" value="MEN9060142.1"/>
    <property type="molecule type" value="Genomic_DNA"/>
</dbReference>
<name>A0AAW9SBG5_9RHOB</name>
<proteinExistence type="predicted"/>
<reference evidence="2 3" key="1">
    <citation type="submission" date="2024-05" db="EMBL/GenBank/DDBJ databases">
        <title>Genome sequence of Ponticoccus litoralis KCCM 90028.</title>
        <authorList>
            <person name="Kim J.M."/>
            <person name="Lee J.K."/>
            <person name="Choi B.J."/>
            <person name="Bayburt H."/>
            <person name="Baek J.H."/>
            <person name="Jeon C.O."/>
        </authorList>
    </citation>
    <scope>NUCLEOTIDE SEQUENCE [LARGE SCALE GENOMIC DNA]</scope>
    <source>
        <strain evidence="2 3">KCCM 90028</strain>
    </source>
</reference>
<comment type="caution">
    <text evidence="2">The sequence shown here is derived from an EMBL/GenBank/DDBJ whole genome shotgun (WGS) entry which is preliminary data.</text>
</comment>
<accession>A0AAW9SBG5</accession>
<dbReference type="RefSeq" id="WP_347165307.1">
    <property type="nucleotide sequence ID" value="NZ_JBDNCH010000002.1"/>
</dbReference>
<evidence type="ECO:0000256" key="1">
    <source>
        <dbReference type="SAM" id="MobiDB-lite"/>
    </source>
</evidence>
<protein>
    <recommendedName>
        <fullName evidence="4">Response regulatory domain-containing protein</fullName>
    </recommendedName>
</protein>
<dbReference type="Proteomes" id="UP001428774">
    <property type="component" value="Unassembled WGS sequence"/>
</dbReference>
<keyword evidence="3" id="KW-1185">Reference proteome</keyword>
<feature type="region of interest" description="Disordered" evidence="1">
    <location>
        <begin position="37"/>
        <end position="57"/>
    </location>
</feature>